<dbReference type="PROSITE" id="PS50980">
    <property type="entry name" value="COA_CT_NTER"/>
    <property type="match status" value="1"/>
</dbReference>
<protein>
    <recommendedName>
        <fullName evidence="2">CoA carboxyltransferase N-terminal domain-containing protein</fullName>
    </recommendedName>
</protein>
<dbReference type="InterPro" id="IPR051047">
    <property type="entry name" value="AccD/PCCB"/>
</dbReference>
<accession>A0A7G1INU5</accession>
<reference evidence="3 4" key="1">
    <citation type="submission" date="2020-07" db="EMBL/GenBank/DDBJ databases">
        <title>Mycobacterium kansasii (former subtype) with zoonotic potential isolated from diseased indoor pet cat, Japan.</title>
        <authorList>
            <person name="Fukano H."/>
            <person name="Terazono T."/>
            <person name="Hoshino Y."/>
        </authorList>
    </citation>
    <scope>NUCLEOTIDE SEQUENCE [LARGE SCALE GENOMIC DNA]</scope>
    <source>
        <strain evidence="3 4">Kuro-I</strain>
    </source>
</reference>
<sequence length="111" mass="11352">MVTGHGLIDGRPVGVFSHDQTVFGGTVGEMFGRKVARLMEWCAMVGCPIVGIQDSGGARIQDAVTSLAWYAELGQRHEALSGVVPQISLSSASAPGSGLFADPGRPAGLGA</sequence>
<dbReference type="SUPFAM" id="SSF52096">
    <property type="entry name" value="ClpP/crotonase"/>
    <property type="match status" value="1"/>
</dbReference>
<feature type="domain" description="CoA carboxyltransferase N-terminal" evidence="2">
    <location>
        <begin position="1"/>
        <end position="111"/>
    </location>
</feature>
<dbReference type="Proteomes" id="UP000516380">
    <property type="component" value="Chromosome"/>
</dbReference>
<gene>
    <name evidence="3" type="ORF">NIIDMKKI_78420</name>
</gene>
<evidence type="ECO:0000259" key="2">
    <source>
        <dbReference type="PROSITE" id="PS50980"/>
    </source>
</evidence>
<dbReference type="EMBL" id="AP023343">
    <property type="protein sequence ID" value="BCI92636.1"/>
    <property type="molecule type" value="Genomic_DNA"/>
</dbReference>
<dbReference type="AlphaFoldDB" id="A0A7G1INU5"/>
<dbReference type="PANTHER" id="PTHR43842:SF2">
    <property type="entry name" value="PROPIONYL-COA CARBOXYLASE BETA CHAIN, MITOCHONDRIAL"/>
    <property type="match status" value="1"/>
</dbReference>
<feature type="region of interest" description="Disordered" evidence="1">
    <location>
        <begin position="91"/>
        <end position="111"/>
    </location>
</feature>
<dbReference type="GO" id="GO:0009317">
    <property type="term" value="C:acetyl-CoA carboxylase complex"/>
    <property type="evidence" value="ECO:0007669"/>
    <property type="project" value="TreeGrafter"/>
</dbReference>
<dbReference type="GO" id="GO:0004658">
    <property type="term" value="F:propionyl-CoA carboxylase activity"/>
    <property type="evidence" value="ECO:0007669"/>
    <property type="project" value="TreeGrafter"/>
</dbReference>
<name>A0A7G1INU5_MYCKA</name>
<dbReference type="InterPro" id="IPR011762">
    <property type="entry name" value="COA_CT_N"/>
</dbReference>
<proteinExistence type="predicted"/>
<evidence type="ECO:0000313" key="4">
    <source>
        <dbReference type="Proteomes" id="UP000516380"/>
    </source>
</evidence>
<dbReference type="Gene3D" id="3.90.226.10">
    <property type="entry name" value="2-enoyl-CoA Hydratase, Chain A, domain 1"/>
    <property type="match status" value="1"/>
</dbReference>
<dbReference type="PANTHER" id="PTHR43842">
    <property type="entry name" value="PROPIONYL-COA CARBOXYLASE BETA CHAIN"/>
    <property type="match status" value="1"/>
</dbReference>
<dbReference type="InterPro" id="IPR029045">
    <property type="entry name" value="ClpP/crotonase-like_dom_sf"/>
</dbReference>
<evidence type="ECO:0000256" key="1">
    <source>
        <dbReference type="SAM" id="MobiDB-lite"/>
    </source>
</evidence>
<dbReference type="InterPro" id="IPR034733">
    <property type="entry name" value="AcCoA_carboxyl_beta"/>
</dbReference>
<evidence type="ECO:0000313" key="3">
    <source>
        <dbReference type="EMBL" id="BCI92636.1"/>
    </source>
</evidence>
<organism evidence="3 4">
    <name type="scientific">Mycobacterium kansasii</name>
    <dbReference type="NCBI Taxonomy" id="1768"/>
    <lineage>
        <taxon>Bacteria</taxon>
        <taxon>Bacillati</taxon>
        <taxon>Actinomycetota</taxon>
        <taxon>Actinomycetes</taxon>
        <taxon>Mycobacteriales</taxon>
        <taxon>Mycobacteriaceae</taxon>
        <taxon>Mycobacterium</taxon>
    </lineage>
</organism>
<keyword evidence="4" id="KW-1185">Reference proteome</keyword>
<dbReference type="Pfam" id="PF01039">
    <property type="entry name" value="Carboxyl_trans"/>
    <property type="match status" value="1"/>
</dbReference>